<gene>
    <name evidence="2" type="ORF">GALL_466080</name>
</gene>
<comment type="caution">
    <text evidence="2">The sequence shown here is derived from an EMBL/GenBank/DDBJ whole genome shotgun (WGS) entry which is preliminary data.</text>
</comment>
<accession>A0A1J5Q756</accession>
<protein>
    <submittedName>
        <fullName evidence="2">Uncharacterized protein</fullName>
    </submittedName>
</protein>
<reference evidence="2" key="1">
    <citation type="submission" date="2016-10" db="EMBL/GenBank/DDBJ databases">
        <title>Sequence of Gallionella enrichment culture.</title>
        <authorList>
            <person name="Poehlein A."/>
            <person name="Muehling M."/>
            <person name="Daniel R."/>
        </authorList>
    </citation>
    <scope>NUCLEOTIDE SEQUENCE</scope>
</reference>
<evidence type="ECO:0000256" key="1">
    <source>
        <dbReference type="SAM" id="MobiDB-lite"/>
    </source>
</evidence>
<feature type="region of interest" description="Disordered" evidence="1">
    <location>
        <begin position="1"/>
        <end position="20"/>
    </location>
</feature>
<evidence type="ECO:0000313" key="2">
    <source>
        <dbReference type="EMBL" id="OIQ71773.1"/>
    </source>
</evidence>
<proteinExistence type="predicted"/>
<name>A0A1J5Q756_9ZZZZ</name>
<organism evidence="2">
    <name type="scientific">mine drainage metagenome</name>
    <dbReference type="NCBI Taxonomy" id="410659"/>
    <lineage>
        <taxon>unclassified sequences</taxon>
        <taxon>metagenomes</taxon>
        <taxon>ecological metagenomes</taxon>
    </lineage>
</organism>
<dbReference type="AlphaFoldDB" id="A0A1J5Q756"/>
<sequence>MQVRQKSLGHAHRQERNATPLDQRADVVVGLRIGRALAENDQGTLCALQNIQRALDRGGGGDLGRCRVDYLDQRFCAGLGVHHLTEKLGGQIEIDAARTSRHCGADRARKSDADIGGVQDAECGLAERLGDRKLVHLFIVALLQVDDLALR</sequence>
<dbReference type="EMBL" id="MLJW01003565">
    <property type="protein sequence ID" value="OIQ71773.1"/>
    <property type="molecule type" value="Genomic_DNA"/>
</dbReference>